<dbReference type="EMBL" id="JBHSFW010000009">
    <property type="protein sequence ID" value="MFC4619490.1"/>
    <property type="molecule type" value="Genomic_DNA"/>
</dbReference>
<accession>A0ABV9GS68</accession>
<name>A0ABV9GS68_9BACL</name>
<sequence>MKVEASNGKADFGFNTHEEVKLKGGANGDFNGTDALRFKYKGIIYCITIALNSGKKDPDQVKTILIDLADQMIY</sequence>
<gene>
    <name evidence="1" type="ORF">ACFO4N_12280</name>
</gene>
<evidence type="ECO:0000313" key="2">
    <source>
        <dbReference type="Proteomes" id="UP001596022"/>
    </source>
</evidence>
<dbReference type="Proteomes" id="UP001596022">
    <property type="component" value="Unassembled WGS sequence"/>
</dbReference>
<dbReference type="RefSeq" id="WP_376846587.1">
    <property type="nucleotide sequence ID" value="NZ_JBHSFW010000009.1"/>
</dbReference>
<evidence type="ECO:0000313" key="1">
    <source>
        <dbReference type="EMBL" id="MFC4619490.1"/>
    </source>
</evidence>
<comment type="caution">
    <text evidence="1">The sequence shown here is derived from an EMBL/GenBank/DDBJ whole genome shotgun (WGS) entry which is preliminary data.</text>
</comment>
<protein>
    <submittedName>
        <fullName evidence="1">Uncharacterized protein</fullName>
    </submittedName>
</protein>
<reference evidence="2" key="1">
    <citation type="journal article" date="2019" name="Int. J. Syst. Evol. Microbiol.">
        <title>The Global Catalogue of Microorganisms (GCM) 10K type strain sequencing project: providing services to taxonomists for standard genome sequencing and annotation.</title>
        <authorList>
            <consortium name="The Broad Institute Genomics Platform"/>
            <consortium name="The Broad Institute Genome Sequencing Center for Infectious Disease"/>
            <person name="Wu L."/>
            <person name="Ma J."/>
        </authorList>
    </citation>
    <scope>NUCLEOTIDE SEQUENCE [LARGE SCALE GENOMIC DNA]</scope>
    <source>
        <strain evidence="2">CGMCC 1.16306</strain>
    </source>
</reference>
<keyword evidence="2" id="KW-1185">Reference proteome</keyword>
<organism evidence="1 2">
    <name type="scientific">Camelliibacillus cellulosilyticus</name>
    <dbReference type="NCBI Taxonomy" id="2174486"/>
    <lineage>
        <taxon>Bacteria</taxon>
        <taxon>Bacillati</taxon>
        <taxon>Bacillota</taxon>
        <taxon>Bacilli</taxon>
        <taxon>Bacillales</taxon>
        <taxon>Sporolactobacillaceae</taxon>
        <taxon>Camelliibacillus</taxon>
    </lineage>
</organism>
<proteinExistence type="predicted"/>